<name>A0ABR0BCP3_PURLI</name>
<gene>
    <name evidence="2" type="ORF">Purlil1_13940</name>
</gene>
<evidence type="ECO:0000313" key="3">
    <source>
        <dbReference type="Proteomes" id="UP001287286"/>
    </source>
</evidence>
<comment type="caution">
    <text evidence="2">The sequence shown here is derived from an EMBL/GenBank/DDBJ whole genome shotgun (WGS) entry which is preliminary data.</text>
</comment>
<accession>A0ABR0BCP3</accession>
<evidence type="ECO:0000313" key="2">
    <source>
        <dbReference type="EMBL" id="KAK4067047.1"/>
    </source>
</evidence>
<organism evidence="2 3">
    <name type="scientific">Purpureocillium lilacinum</name>
    <name type="common">Paecilomyces lilacinus</name>
    <dbReference type="NCBI Taxonomy" id="33203"/>
    <lineage>
        <taxon>Eukaryota</taxon>
        <taxon>Fungi</taxon>
        <taxon>Dikarya</taxon>
        <taxon>Ascomycota</taxon>
        <taxon>Pezizomycotina</taxon>
        <taxon>Sordariomycetes</taxon>
        <taxon>Hypocreomycetidae</taxon>
        <taxon>Hypocreales</taxon>
        <taxon>Ophiocordycipitaceae</taxon>
        <taxon>Purpureocillium</taxon>
    </lineage>
</organism>
<feature type="transmembrane region" description="Helical" evidence="1">
    <location>
        <begin position="70"/>
        <end position="88"/>
    </location>
</feature>
<keyword evidence="1" id="KW-0812">Transmembrane</keyword>
<protein>
    <submittedName>
        <fullName evidence="2">Uncharacterized protein</fullName>
    </submittedName>
</protein>
<keyword evidence="3" id="KW-1185">Reference proteome</keyword>
<dbReference type="Proteomes" id="UP001287286">
    <property type="component" value="Unassembled WGS sequence"/>
</dbReference>
<proteinExistence type="predicted"/>
<reference evidence="2 3" key="1">
    <citation type="journal article" date="2024" name="Microbiol. Resour. Announc.">
        <title>Genome annotations for the ascomycete fungi Trichoderma harzianum, Trichoderma aggressivum, and Purpureocillium lilacinum.</title>
        <authorList>
            <person name="Beijen E.P.W."/>
            <person name="Ohm R.A."/>
        </authorList>
    </citation>
    <scope>NUCLEOTIDE SEQUENCE [LARGE SCALE GENOMIC DNA]</scope>
    <source>
        <strain evidence="2 3">CBS 150709</strain>
    </source>
</reference>
<dbReference type="EMBL" id="JAWRVI010000370">
    <property type="protein sequence ID" value="KAK4067047.1"/>
    <property type="molecule type" value="Genomic_DNA"/>
</dbReference>
<evidence type="ECO:0000256" key="1">
    <source>
        <dbReference type="SAM" id="Phobius"/>
    </source>
</evidence>
<sequence>MAPQQFASADKVVDRLADVSRTIRLRMDLKPVEKTRVIEAFKLTAQHQVAGLKSKQVVYRDFLRHVNMTVGPYGVVICAAALGISAVANMKDRMRVEIPTRMKEREEELSHNTVRHMNRLTQALGEQRTLPIVATRTGLRRDS</sequence>
<keyword evidence="1" id="KW-0472">Membrane</keyword>
<keyword evidence="1" id="KW-1133">Transmembrane helix</keyword>